<protein>
    <submittedName>
        <fullName evidence="1">Uncharacterized protein</fullName>
    </submittedName>
</protein>
<dbReference type="Proteomes" id="UP001266305">
    <property type="component" value="Unassembled WGS sequence"/>
</dbReference>
<organism evidence="1 2">
    <name type="scientific">Saguinus oedipus</name>
    <name type="common">Cotton-top tamarin</name>
    <name type="synonym">Oedipomidas oedipus</name>
    <dbReference type="NCBI Taxonomy" id="9490"/>
    <lineage>
        <taxon>Eukaryota</taxon>
        <taxon>Metazoa</taxon>
        <taxon>Chordata</taxon>
        <taxon>Craniata</taxon>
        <taxon>Vertebrata</taxon>
        <taxon>Euteleostomi</taxon>
        <taxon>Mammalia</taxon>
        <taxon>Eutheria</taxon>
        <taxon>Euarchontoglires</taxon>
        <taxon>Primates</taxon>
        <taxon>Haplorrhini</taxon>
        <taxon>Platyrrhini</taxon>
        <taxon>Cebidae</taxon>
        <taxon>Callitrichinae</taxon>
        <taxon>Saguinus</taxon>
    </lineage>
</organism>
<evidence type="ECO:0000313" key="2">
    <source>
        <dbReference type="Proteomes" id="UP001266305"/>
    </source>
</evidence>
<gene>
    <name evidence="1" type="ORF">P7K49_003500</name>
</gene>
<dbReference type="EMBL" id="JASSZA010000002">
    <property type="protein sequence ID" value="KAK2116614.1"/>
    <property type="molecule type" value="Genomic_DNA"/>
</dbReference>
<sequence length="81" mass="9005">MQMELSHKRARVELERAASTSARNYEHFARVSVSADAAVDAAKAQAEHWTESLPGLCALSCWWICLAPPPADLMQFIHTHS</sequence>
<reference evidence="1 2" key="1">
    <citation type="submission" date="2023-05" db="EMBL/GenBank/DDBJ databases">
        <title>B98-5 Cell Line De Novo Hybrid Assembly: An Optical Mapping Approach.</title>
        <authorList>
            <person name="Kananen K."/>
            <person name="Auerbach J.A."/>
            <person name="Kautto E."/>
            <person name="Blachly J.S."/>
        </authorList>
    </citation>
    <scope>NUCLEOTIDE SEQUENCE [LARGE SCALE GENOMIC DNA]</scope>
    <source>
        <strain evidence="1">B95-8</strain>
        <tissue evidence="1">Cell line</tissue>
    </source>
</reference>
<accession>A0ABQ9W4N7</accession>
<proteinExistence type="predicted"/>
<keyword evidence="2" id="KW-1185">Reference proteome</keyword>
<evidence type="ECO:0000313" key="1">
    <source>
        <dbReference type="EMBL" id="KAK2116614.1"/>
    </source>
</evidence>
<comment type="caution">
    <text evidence="1">The sequence shown here is derived from an EMBL/GenBank/DDBJ whole genome shotgun (WGS) entry which is preliminary data.</text>
</comment>
<name>A0ABQ9W4N7_SAGOE</name>